<accession>A0A1E3R0S3</accession>
<comment type="similarity">
    <text evidence="1">Belongs to the protein kinase superfamily. CMGC Ser/Thr protein kinase family. MNB/DYRK subfamily.</text>
</comment>
<dbReference type="GO" id="GO:0005856">
    <property type="term" value="C:cytoskeleton"/>
    <property type="evidence" value="ECO:0007669"/>
    <property type="project" value="TreeGrafter"/>
</dbReference>
<dbReference type="PROSITE" id="PS00108">
    <property type="entry name" value="PROTEIN_KINASE_ST"/>
    <property type="match status" value="1"/>
</dbReference>
<evidence type="ECO:0000256" key="4">
    <source>
        <dbReference type="ARBA" id="ARBA00022741"/>
    </source>
</evidence>
<dbReference type="Pfam" id="PF00069">
    <property type="entry name" value="Pkinase"/>
    <property type="match status" value="1"/>
</dbReference>
<dbReference type="PANTHER" id="PTHR24058">
    <property type="entry name" value="DUAL SPECIFICITY PROTEIN KINASE"/>
    <property type="match status" value="1"/>
</dbReference>
<dbReference type="CDD" id="cd14210">
    <property type="entry name" value="PKc_DYRK"/>
    <property type="match status" value="1"/>
</dbReference>
<dbReference type="OrthoDB" id="9332038at2759"/>
<feature type="region of interest" description="Disordered" evidence="9">
    <location>
        <begin position="1"/>
        <end position="22"/>
    </location>
</feature>
<dbReference type="EMBL" id="KV454426">
    <property type="protein sequence ID" value="ODQ82952.1"/>
    <property type="molecule type" value="Genomic_DNA"/>
</dbReference>
<evidence type="ECO:0000313" key="11">
    <source>
        <dbReference type="EMBL" id="ODQ82952.1"/>
    </source>
</evidence>
<dbReference type="SMART" id="SM00220">
    <property type="entry name" value="S_TKc"/>
    <property type="match status" value="1"/>
</dbReference>
<dbReference type="PROSITE" id="PS00107">
    <property type="entry name" value="PROTEIN_KINASE_ATP"/>
    <property type="match status" value="1"/>
</dbReference>
<evidence type="ECO:0000256" key="7">
    <source>
        <dbReference type="PROSITE-ProRule" id="PRU10141"/>
    </source>
</evidence>
<dbReference type="GeneID" id="30149329"/>
<dbReference type="RefSeq" id="XP_018988280.1">
    <property type="nucleotide sequence ID" value="XM_019131476.1"/>
</dbReference>
<dbReference type="GO" id="GO:0005524">
    <property type="term" value="F:ATP binding"/>
    <property type="evidence" value="ECO:0007669"/>
    <property type="project" value="UniProtKB-UniRule"/>
</dbReference>
<dbReference type="Proteomes" id="UP000094336">
    <property type="component" value="Unassembled WGS sequence"/>
</dbReference>
<evidence type="ECO:0000256" key="3">
    <source>
        <dbReference type="ARBA" id="ARBA00022679"/>
    </source>
</evidence>
<dbReference type="STRING" id="984486.A0A1E3R0S3"/>
<evidence type="ECO:0000256" key="1">
    <source>
        <dbReference type="ARBA" id="ARBA00008867"/>
    </source>
</evidence>
<dbReference type="InterPro" id="IPR011009">
    <property type="entry name" value="Kinase-like_dom_sf"/>
</dbReference>
<evidence type="ECO:0000313" key="12">
    <source>
        <dbReference type="Proteomes" id="UP000094336"/>
    </source>
</evidence>
<sequence length="427" mass="48232">MQALHGGTKPVPRKPQPPGAYLDNSSVNLNVYERGEILRKPQVYFTGLVNCAKPDVKITDFKLNFGFDDAAKNYRAHQGDHIDYRYEILGKLGMGSFGNVLRCRDHASRPGAMVALKVIKNDLAWSLQAVYEIKILKHLNGDPVDEPAPPTPASILQYIDHFHFRGHMCIVTELLCVNLYQAIEATQFRGFDSLVVRRWTHELLEALLFLHMHGIIHCDLKPENVMVVSPDSFAIKLIDFGSATFANEVSYTYIQSRFYRAPEVILGARYSDKIDIWSLGCLLAELFTADALFPGEDEMDQLGCIMEVFGPPKSHTPPSTSKLPLYTLFDEQGRFEADLLAKLKSGRRLRVLSKSLEAKIRLKSSGKFPMSNDDKFLDFLHMCLTWDPSARWSAEALLKHPFVSDDEDVAMEDADAFSNDMEFDSTF</sequence>
<dbReference type="PROSITE" id="PS50011">
    <property type="entry name" value="PROTEIN_KINASE_DOM"/>
    <property type="match status" value="1"/>
</dbReference>
<dbReference type="SUPFAM" id="SSF56112">
    <property type="entry name" value="Protein kinase-like (PK-like)"/>
    <property type="match status" value="1"/>
</dbReference>
<evidence type="ECO:0000256" key="2">
    <source>
        <dbReference type="ARBA" id="ARBA00022527"/>
    </source>
</evidence>
<feature type="binding site" evidence="7">
    <location>
        <position position="117"/>
    </location>
    <ligand>
        <name>ATP</name>
        <dbReference type="ChEBI" id="CHEBI:30616"/>
    </ligand>
</feature>
<dbReference type="Gene3D" id="3.30.200.20">
    <property type="entry name" value="Phosphorylase Kinase, domain 1"/>
    <property type="match status" value="1"/>
</dbReference>
<keyword evidence="5" id="KW-0418">Kinase</keyword>
<gene>
    <name evidence="11" type="ORF">BABINDRAFT_30143</name>
</gene>
<dbReference type="GO" id="GO:0030447">
    <property type="term" value="P:filamentous growth"/>
    <property type="evidence" value="ECO:0007669"/>
    <property type="project" value="UniProtKB-ARBA"/>
</dbReference>
<evidence type="ECO:0000256" key="6">
    <source>
        <dbReference type="ARBA" id="ARBA00022840"/>
    </source>
</evidence>
<dbReference type="InterPro" id="IPR050494">
    <property type="entry name" value="Ser_Thr_dual-spec_kinase"/>
</dbReference>
<dbReference type="InterPro" id="IPR000719">
    <property type="entry name" value="Prot_kinase_dom"/>
</dbReference>
<keyword evidence="4 7" id="KW-0547">Nucleotide-binding</keyword>
<dbReference type="InterPro" id="IPR008271">
    <property type="entry name" value="Ser/Thr_kinase_AS"/>
</dbReference>
<proteinExistence type="inferred from homology"/>
<evidence type="ECO:0000256" key="9">
    <source>
        <dbReference type="SAM" id="MobiDB-lite"/>
    </source>
</evidence>
<keyword evidence="3" id="KW-0808">Transferase</keyword>
<dbReference type="PANTHER" id="PTHR24058:SF22">
    <property type="entry name" value="DUAL SPECIFICITY TYROSINE-PHOSPHORYLATION-REGULATED KINASE 4"/>
    <property type="match status" value="1"/>
</dbReference>
<evidence type="ECO:0000259" key="10">
    <source>
        <dbReference type="PROSITE" id="PS50011"/>
    </source>
</evidence>
<dbReference type="GO" id="GO:0004674">
    <property type="term" value="F:protein serine/threonine kinase activity"/>
    <property type="evidence" value="ECO:0007669"/>
    <property type="project" value="UniProtKB-KW"/>
</dbReference>
<dbReference type="Gene3D" id="1.10.510.10">
    <property type="entry name" value="Transferase(Phosphotransferase) domain 1"/>
    <property type="match status" value="1"/>
</dbReference>
<keyword evidence="12" id="KW-1185">Reference proteome</keyword>
<protein>
    <recommendedName>
        <fullName evidence="10">Protein kinase domain-containing protein</fullName>
    </recommendedName>
</protein>
<dbReference type="GO" id="GO:0005737">
    <property type="term" value="C:cytoplasm"/>
    <property type="evidence" value="ECO:0007669"/>
    <property type="project" value="TreeGrafter"/>
</dbReference>
<organism evidence="11 12">
    <name type="scientific">Babjeviella inositovora NRRL Y-12698</name>
    <dbReference type="NCBI Taxonomy" id="984486"/>
    <lineage>
        <taxon>Eukaryota</taxon>
        <taxon>Fungi</taxon>
        <taxon>Dikarya</taxon>
        <taxon>Ascomycota</taxon>
        <taxon>Saccharomycotina</taxon>
        <taxon>Pichiomycetes</taxon>
        <taxon>Serinales incertae sedis</taxon>
        <taxon>Babjeviella</taxon>
    </lineage>
</organism>
<dbReference type="InterPro" id="IPR017441">
    <property type="entry name" value="Protein_kinase_ATP_BS"/>
</dbReference>
<evidence type="ECO:0000256" key="5">
    <source>
        <dbReference type="ARBA" id="ARBA00022777"/>
    </source>
</evidence>
<feature type="domain" description="Protein kinase" evidence="10">
    <location>
        <begin position="86"/>
        <end position="403"/>
    </location>
</feature>
<keyword evidence="6 7" id="KW-0067">ATP-binding</keyword>
<evidence type="ECO:0000256" key="8">
    <source>
        <dbReference type="RuleBase" id="RU000304"/>
    </source>
</evidence>
<dbReference type="AlphaFoldDB" id="A0A1E3R0S3"/>
<name>A0A1E3R0S3_9ASCO</name>
<reference evidence="12" key="1">
    <citation type="submission" date="2016-05" db="EMBL/GenBank/DDBJ databases">
        <title>Comparative genomics of biotechnologically important yeasts.</title>
        <authorList>
            <consortium name="DOE Joint Genome Institute"/>
            <person name="Riley R."/>
            <person name="Haridas S."/>
            <person name="Wolfe K.H."/>
            <person name="Lopes M.R."/>
            <person name="Hittinger C.T."/>
            <person name="Goker M."/>
            <person name="Salamov A."/>
            <person name="Wisecaver J."/>
            <person name="Long T.M."/>
            <person name="Aerts A.L."/>
            <person name="Barry K."/>
            <person name="Choi C."/>
            <person name="Clum A."/>
            <person name="Coughlan A.Y."/>
            <person name="Deshpande S."/>
            <person name="Douglass A.P."/>
            <person name="Hanson S.J."/>
            <person name="Klenk H.-P."/>
            <person name="Labutti K."/>
            <person name="Lapidus A."/>
            <person name="Lindquist E."/>
            <person name="Lipzen A."/>
            <person name="Meier-Kolthoff J.P."/>
            <person name="Ohm R.A."/>
            <person name="Otillar R.P."/>
            <person name="Pangilinan J."/>
            <person name="Peng Y."/>
            <person name="Rokas A."/>
            <person name="Rosa C.A."/>
            <person name="Scheuner C."/>
            <person name="Sibirny A.A."/>
            <person name="Slot J.C."/>
            <person name="Stielow J.B."/>
            <person name="Sun H."/>
            <person name="Kurtzman C.P."/>
            <person name="Blackwell M."/>
            <person name="Grigoriev I.V."/>
            <person name="Jeffries T.W."/>
        </authorList>
    </citation>
    <scope>NUCLEOTIDE SEQUENCE [LARGE SCALE GENOMIC DNA]</scope>
    <source>
        <strain evidence="12">NRRL Y-12698</strain>
    </source>
</reference>
<keyword evidence="2 8" id="KW-0723">Serine/threonine-protein kinase</keyword>